<dbReference type="Proteomes" id="UP000176700">
    <property type="component" value="Unassembled WGS sequence"/>
</dbReference>
<dbReference type="InterPro" id="IPR000630">
    <property type="entry name" value="Ribosomal_uS8"/>
</dbReference>
<dbReference type="NCBIfam" id="NF001109">
    <property type="entry name" value="PRK00136.1"/>
    <property type="match status" value="1"/>
</dbReference>
<dbReference type="InterPro" id="IPR035987">
    <property type="entry name" value="Ribosomal_uS8_sf"/>
</dbReference>
<evidence type="ECO:0000256" key="5">
    <source>
        <dbReference type="HAMAP-Rule" id="MF_01302"/>
    </source>
</evidence>
<dbReference type="Gene3D" id="3.30.1490.10">
    <property type="match status" value="1"/>
</dbReference>
<dbReference type="GO" id="GO:0003735">
    <property type="term" value="F:structural constituent of ribosome"/>
    <property type="evidence" value="ECO:0007669"/>
    <property type="project" value="InterPro"/>
</dbReference>
<protein>
    <recommendedName>
        <fullName evidence="4 5">Small ribosomal subunit protein uS8</fullName>
    </recommendedName>
</protein>
<dbReference type="HAMAP" id="MF_01302_B">
    <property type="entry name" value="Ribosomal_uS8_B"/>
    <property type="match status" value="1"/>
</dbReference>
<evidence type="ECO:0000256" key="1">
    <source>
        <dbReference type="ARBA" id="ARBA00006471"/>
    </source>
</evidence>
<dbReference type="FunFam" id="3.30.1490.10:FF:000001">
    <property type="entry name" value="30S ribosomal protein S8"/>
    <property type="match status" value="1"/>
</dbReference>
<dbReference type="GO" id="GO:0006412">
    <property type="term" value="P:translation"/>
    <property type="evidence" value="ECO:0007669"/>
    <property type="project" value="UniProtKB-UniRule"/>
</dbReference>
<dbReference type="GO" id="GO:1990904">
    <property type="term" value="C:ribonucleoprotein complex"/>
    <property type="evidence" value="ECO:0007669"/>
    <property type="project" value="UniProtKB-KW"/>
</dbReference>
<dbReference type="GO" id="GO:0005840">
    <property type="term" value="C:ribosome"/>
    <property type="evidence" value="ECO:0007669"/>
    <property type="project" value="UniProtKB-KW"/>
</dbReference>
<accession>A0A1G2FXW7</accession>
<keyword evidence="5" id="KW-0699">rRNA-binding</keyword>
<evidence type="ECO:0000313" key="6">
    <source>
        <dbReference type="EMBL" id="OGZ42460.1"/>
    </source>
</evidence>
<keyword evidence="2 5" id="KW-0689">Ribosomal protein</keyword>
<dbReference type="SUPFAM" id="SSF56047">
    <property type="entry name" value="Ribosomal protein S8"/>
    <property type="match status" value="1"/>
</dbReference>
<dbReference type="EMBL" id="MHNI01000018">
    <property type="protein sequence ID" value="OGZ42460.1"/>
    <property type="molecule type" value="Genomic_DNA"/>
</dbReference>
<reference evidence="6 7" key="1">
    <citation type="journal article" date="2016" name="Nat. Commun.">
        <title>Thousands of microbial genomes shed light on interconnected biogeochemical processes in an aquifer system.</title>
        <authorList>
            <person name="Anantharaman K."/>
            <person name="Brown C.T."/>
            <person name="Hug L.A."/>
            <person name="Sharon I."/>
            <person name="Castelle C.J."/>
            <person name="Probst A.J."/>
            <person name="Thomas B.C."/>
            <person name="Singh A."/>
            <person name="Wilkins M.J."/>
            <person name="Karaoz U."/>
            <person name="Brodie E.L."/>
            <person name="Williams K.H."/>
            <person name="Hubbard S.S."/>
            <person name="Banfield J.F."/>
        </authorList>
    </citation>
    <scope>NUCLEOTIDE SEQUENCE [LARGE SCALE GENOMIC DNA]</scope>
</reference>
<evidence type="ECO:0000256" key="2">
    <source>
        <dbReference type="ARBA" id="ARBA00022980"/>
    </source>
</evidence>
<dbReference type="Pfam" id="PF00410">
    <property type="entry name" value="Ribosomal_S8"/>
    <property type="match status" value="1"/>
</dbReference>
<keyword evidence="5" id="KW-0694">RNA-binding</keyword>
<evidence type="ECO:0000256" key="3">
    <source>
        <dbReference type="ARBA" id="ARBA00023274"/>
    </source>
</evidence>
<comment type="similarity">
    <text evidence="1 5">Belongs to the universal ribosomal protein uS8 family.</text>
</comment>
<name>A0A1G2FXW7_9BACT</name>
<sequence>MTDPISDMLTRIRNAQLVGKASVVVPYSALLWNIAKLLQEEGYVKKVTKRGRKDKRFVEFDVLYDEHKKPAIHGIKRVSRPGRRMYQKTRLLRPVKSDIGISVLSTSKGLMTNRKAVREGLGGEVMFEIW</sequence>
<comment type="subunit">
    <text evidence="5">Part of the 30S ribosomal subunit. Contacts proteins S5 and S12.</text>
</comment>
<dbReference type="GO" id="GO:0005737">
    <property type="term" value="C:cytoplasm"/>
    <property type="evidence" value="ECO:0007669"/>
    <property type="project" value="UniProtKB-ARBA"/>
</dbReference>
<dbReference type="AlphaFoldDB" id="A0A1G2FXW7"/>
<organism evidence="6 7">
    <name type="scientific">Candidatus Ryanbacteria bacterium RIFCSPHIGHO2_01_45_13</name>
    <dbReference type="NCBI Taxonomy" id="1802112"/>
    <lineage>
        <taxon>Bacteria</taxon>
        <taxon>Candidatus Ryaniibacteriota</taxon>
    </lineage>
</organism>
<dbReference type="PANTHER" id="PTHR11758">
    <property type="entry name" value="40S RIBOSOMAL PROTEIN S15A"/>
    <property type="match status" value="1"/>
</dbReference>
<proteinExistence type="inferred from homology"/>
<evidence type="ECO:0000256" key="4">
    <source>
        <dbReference type="ARBA" id="ARBA00035258"/>
    </source>
</evidence>
<dbReference type="Gene3D" id="3.30.1370.30">
    <property type="match status" value="1"/>
</dbReference>
<evidence type="ECO:0000313" key="7">
    <source>
        <dbReference type="Proteomes" id="UP000176700"/>
    </source>
</evidence>
<comment type="function">
    <text evidence="5">One of the primary rRNA binding proteins, it binds directly to 16S rRNA central domain where it helps coordinate assembly of the platform of the 30S subunit.</text>
</comment>
<comment type="caution">
    <text evidence="6">The sequence shown here is derived from an EMBL/GenBank/DDBJ whole genome shotgun (WGS) entry which is preliminary data.</text>
</comment>
<keyword evidence="3 5" id="KW-0687">Ribonucleoprotein</keyword>
<gene>
    <name evidence="5" type="primary">rpsH</name>
    <name evidence="6" type="ORF">A2W41_03700</name>
</gene>
<dbReference type="GO" id="GO:0019843">
    <property type="term" value="F:rRNA binding"/>
    <property type="evidence" value="ECO:0007669"/>
    <property type="project" value="UniProtKB-UniRule"/>
</dbReference>